<reference evidence="2" key="1">
    <citation type="submission" date="2020-04" db="EMBL/GenBank/DDBJ databases">
        <authorList>
            <person name="Chiriac C."/>
            <person name="Salcher M."/>
            <person name="Ghai R."/>
            <person name="Kavagutti S V."/>
        </authorList>
    </citation>
    <scope>NUCLEOTIDE SEQUENCE</scope>
</reference>
<protein>
    <submittedName>
        <fullName evidence="2">Uncharacterized protein</fullName>
    </submittedName>
</protein>
<organism evidence="2">
    <name type="scientific">uncultured Caudovirales phage</name>
    <dbReference type="NCBI Taxonomy" id="2100421"/>
    <lineage>
        <taxon>Viruses</taxon>
        <taxon>Duplodnaviria</taxon>
        <taxon>Heunggongvirae</taxon>
        <taxon>Uroviricota</taxon>
        <taxon>Caudoviricetes</taxon>
        <taxon>Peduoviridae</taxon>
        <taxon>Maltschvirus</taxon>
        <taxon>Maltschvirus maltsch</taxon>
    </lineage>
</organism>
<name>A0A6J5KZN3_9CAUD</name>
<feature type="compositionally biased region" description="Low complexity" evidence="1">
    <location>
        <begin position="17"/>
        <end position="29"/>
    </location>
</feature>
<evidence type="ECO:0000256" key="1">
    <source>
        <dbReference type="SAM" id="MobiDB-lite"/>
    </source>
</evidence>
<proteinExistence type="predicted"/>
<sequence>MSMSAPTGLAAGRRDTGSLLRSPSTSSGSKAPAGYQRFSQFSPEMMKLFEQLLGGVQGGVGGGLDYLSGLASGDEESFKALEAPAYRNFEGALGNIANRFGGYGAIGSSAFQNATSNEATNFAEGLQKQRLGLRQNAIDQLLNNSQQLLNKEPYGYQQKKGGLDTAGDIVSIISKILPFFI</sequence>
<evidence type="ECO:0000313" key="2">
    <source>
        <dbReference type="EMBL" id="CAB4126517.1"/>
    </source>
</evidence>
<gene>
    <name evidence="2" type="ORF">UFOVP80_16</name>
</gene>
<feature type="region of interest" description="Disordered" evidence="1">
    <location>
        <begin position="1"/>
        <end position="35"/>
    </location>
</feature>
<accession>A0A6J5KZN3</accession>
<dbReference type="EMBL" id="LR796205">
    <property type="protein sequence ID" value="CAB4126517.1"/>
    <property type="molecule type" value="Genomic_DNA"/>
</dbReference>